<evidence type="ECO:0000256" key="2">
    <source>
        <dbReference type="ARBA" id="ARBA00022840"/>
    </source>
</evidence>
<protein>
    <submittedName>
        <fullName evidence="4">KaiC/GvpD/RAD55 family RecA-like ATPase</fullName>
    </submittedName>
</protein>
<keyword evidence="2" id="KW-0067">ATP-binding</keyword>
<dbReference type="InterPro" id="IPR010624">
    <property type="entry name" value="KaiC_dom"/>
</dbReference>
<reference evidence="4 5" key="1">
    <citation type="submission" date="2023-07" db="EMBL/GenBank/DDBJ databases">
        <title>Genomic Encyclopedia of Type Strains, Phase IV (KMG-IV): sequencing the most valuable type-strain genomes for metagenomic binning, comparative biology and taxonomic classification.</title>
        <authorList>
            <person name="Goeker M."/>
        </authorList>
    </citation>
    <scope>NUCLEOTIDE SEQUENCE [LARGE SCALE GENOMIC DNA]</scope>
    <source>
        <strain evidence="4 5">DSM 17273</strain>
    </source>
</reference>
<accession>A0AA90Z8V2</accession>
<evidence type="ECO:0000259" key="3">
    <source>
        <dbReference type="PROSITE" id="PS51146"/>
    </source>
</evidence>
<sequence length="247" mass="27399">MRIPSGIEGLDEIIQGGLVANRVYLLTGPPGGGKTTFGMQFLAQGATFGEVGLYVTLLESPQNVIDDMSNYAMNVATLIKMKKLLFADLGPSMEYGYIDELHEVINSDYEVGYSSVEGEAPSPAMVFKEIAAYVSEYNVKRLVIDSVTAIRFSTKDHSLEEKEMGRFIRNLKDLGCTTILLSEMTDPNAYSTEQFAAHGVLFLHNFLYGKKMTRALQIIKMRGTKHHCDMMEVEFTDKGLAVRSVLV</sequence>
<evidence type="ECO:0000313" key="5">
    <source>
        <dbReference type="Proteomes" id="UP001185015"/>
    </source>
</evidence>
<gene>
    <name evidence="4" type="ORF">J2750_001621</name>
</gene>
<evidence type="ECO:0000256" key="1">
    <source>
        <dbReference type="ARBA" id="ARBA00022741"/>
    </source>
</evidence>
<keyword evidence="5" id="KW-1185">Reference proteome</keyword>
<dbReference type="GO" id="GO:0005524">
    <property type="term" value="F:ATP binding"/>
    <property type="evidence" value="ECO:0007669"/>
    <property type="project" value="UniProtKB-KW"/>
</dbReference>
<dbReference type="AlphaFoldDB" id="A0AA90Z8V2"/>
<dbReference type="Proteomes" id="UP001185015">
    <property type="component" value="Unassembled WGS sequence"/>
</dbReference>
<dbReference type="EMBL" id="JAVDQI010000005">
    <property type="protein sequence ID" value="MDR6223159.1"/>
    <property type="molecule type" value="Genomic_DNA"/>
</dbReference>
<dbReference type="Pfam" id="PF06745">
    <property type="entry name" value="ATPase"/>
    <property type="match status" value="1"/>
</dbReference>
<organism evidence="4 5">
    <name type="scientific">Methanococcoides alaskense</name>
    <dbReference type="NCBI Taxonomy" id="325778"/>
    <lineage>
        <taxon>Archaea</taxon>
        <taxon>Methanobacteriati</taxon>
        <taxon>Methanobacteriota</taxon>
        <taxon>Stenosarchaea group</taxon>
        <taxon>Methanomicrobia</taxon>
        <taxon>Methanosarcinales</taxon>
        <taxon>Methanosarcinaceae</taxon>
        <taxon>Methanococcoides</taxon>
    </lineage>
</organism>
<dbReference type="InterPro" id="IPR014774">
    <property type="entry name" value="KaiC-like_dom"/>
</dbReference>
<comment type="caution">
    <text evidence="4">The sequence shown here is derived from an EMBL/GenBank/DDBJ whole genome shotgun (WGS) entry which is preliminary data.</text>
</comment>
<proteinExistence type="predicted"/>
<dbReference type="InterPro" id="IPR027417">
    <property type="entry name" value="P-loop_NTPase"/>
</dbReference>
<dbReference type="RefSeq" id="WP_270095863.1">
    <property type="nucleotide sequence ID" value="NZ_JAQFFK010000003.1"/>
</dbReference>
<evidence type="ECO:0000313" key="4">
    <source>
        <dbReference type="EMBL" id="MDR6223159.1"/>
    </source>
</evidence>
<dbReference type="Gene3D" id="3.40.50.300">
    <property type="entry name" value="P-loop containing nucleotide triphosphate hydrolases"/>
    <property type="match status" value="1"/>
</dbReference>
<dbReference type="PANTHER" id="PTHR43637:SF1">
    <property type="entry name" value="UPF0273 PROTEIN TM_0370"/>
    <property type="match status" value="1"/>
</dbReference>
<dbReference type="SUPFAM" id="SSF52540">
    <property type="entry name" value="P-loop containing nucleoside triphosphate hydrolases"/>
    <property type="match status" value="1"/>
</dbReference>
<dbReference type="PANTHER" id="PTHR43637">
    <property type="entry name" value="UPF0273 PROTEIN TM_0370"/>
    <property type="match status" value="1"/>
</dbReference>
<keyword evidence="1" id="KW-0547">Nucleotide-binding</keyword>
<name>A0AA90Z8V2_9EURY</name>
<dbReference type="PROSITE" id="PS51146">
    <property type="entry name" value="KAIC"/>
    <property type="match status" value="1"/>
</dbReference>
<feature type="domain" description="KaiC" evidence="3">
    <location>
        <begin position="1"/>
        <end position="247"/>
    </location>
</feature>